<sequence length="531" mass="60640">MSTDGCAIDGNGDLYGLGVRIGVYCQWVSSWIRMLVDEESIEDVHGVNAIFVFAVIIATILAQVHRDVKPIELYIMLQISLGFFITVLSTIGVRNHFLRPKRVKLIWHHYQKVVEKRRQNAEMGEKIWSRHRFKQIFKEERERNNVVKAFYQSLFRMGREYLEDAAAKQYLSNPTFEVPIEYLTPFKPRNISWVGVVWRTAILGVVAGFNVYFWFYIANQPNADDGCGAPFLFLFSMQRINKPVLVLSQVVAIIVFIVVLPLCLFLVSAAAFLVTLLSFCALRDVVYLVIPRSTRVTKRLRSKLLPFLERVEYYLRVGEFILKRTPSFRVFVSVIWLFILLVQLLSFFTKLSDRESVSIHDSIRAAISLFTPKQYDDRGDVDSPDVALTNCETQGEHQLGNSVCFYLSVTWNVLVFLSILWFILSIELTLGWNHVQDINEIKTTGQLIPFIIGCVSTCQVLKQVALIGLRKMFPDWASYELEAAYTARGGIKFHINHSPRDDEGISTSSETRMATGIAFRDVGSAESGQKP</sequence>
<feature type="transmembrane region" description="Helical" evidence="1">
    <location>
        <begin position="405"/>
        <end position="424"/>
    </location>
</feature>
<evidence type="ECO:0000313" key="2">
    <source>
        <dbReference type="EMBL" id="KAF4862389.1"/>
    </source>
</evidence>
<feature type="transmembrane region" description="Helical" evidence="1">
    <location>
        <begin position="244"/>
        <end position="267"/>
    </location>
</feature>
<feature type="transmembrane region" description="Helical" evidence="1">
    <location>
        <begin position="191"/>
        <end position="215"/>
    </location>
</feature>
<evidence type="ECO:0000313" key="3">
    <source>
        <dbReference type="Proteomes" id="UP000711996"/>
    </source>
</evidence>
<evidence type="ECO:0000256" key="1">
    <source>
        <dbReference type="SAM" id="Phobius"/>
    </source>
</evidence>
<keyword evidence="1" id="KW-0812">Transmembrane</keyword>
<feature type="transmembrane region" description="Helical" evidence="1">
    <location>
        <begin position="330"/>
        <end position="348"/>
    </location>
</feature>
<reference evidence="2" key="1">
    <citation type="submission" date="2019-06" db="EMBL/GenBank/DDBJ databases">
        <authorList>
            <person name="Gan P."/>
            <person name="Shirasu K."/>
        </authorList>
    </citation>
    <scope>NUCLEOTIDE SEQUENCE [LARGE SCALE GENOMIC DNA]</scope>
    <source>
        <strain evidence="2">CAD2</strain>
    </source>
</reference>
<accession>A0A9P5EYH9</accession>
<dbReference type="OrthoDB" id="3945378at2759"/>
<name>A0A9P5EYH9_COLSI</name>
<keyword evidence="3" id="KW-1185">Reference proteome</keyword>
<keyword evidence="1" id="KW-1133">Transmembrane helix</keyword>
<feature type="transmembrane region" description="Helical" evidence="1">
    <location>
        <begin position="44"/>
        <end position="62"/>
    </location>
</feature>
<organism evidence="2 3">
    <name type="scientific">Colletotrichum siamense</name>
    <name type="common">Anthracnose fungus</name>
    <dbReference type="NCBI Taxonomy" id="690259"/>
    <lineage>
        <taxon>Eukaryota</taxon>
        <taxon>Fungi</taxon>
        <taxon>Dikarya</taxon>
        <taxon>Ascomycota</taxon>
        <taxon>Pezizomycotina</taxon>
        <taxon>Sordariomycetes</taxon>
        <taxon>Hypocreomycetidae</taxon>
        <taxon>Glomerellales</taxon>
        <taxon>Glomerellaceae</taxon>
        <taxon>Colletotrichum</taxon>
        <taxon>Colletotrichum gloeosporioides species complex</taxon>
    </lineage>
</organism>
<dbReference type="Proteomes" id="UP000711996">
    <property type="component" value="Unassembled WGS sequence"/>
</dbReference>
<protein>
    <submittedName>
        <fullName evidence="2">Uncharacterized protein</fullName>
    </submittedName>
</protein>
<gene>
    <name evidence="2" type="ORF">CGCSCA2_v003608</name>
</gene>
<comment type="caution">
    <text evidence="2">The sequence shown here is derived from an EMBL/GenBank/DDBJ whole genome shotgun (WGS) entry which is preliminary data.</text>
</comment>
<keyword evidence="1" id="KW-0472">Membrane</keyword>
<dbReference type="AlphaFoldDB" id="A0A9P5EYH9"/>
<dbReference type="EMBL" id="QPMT01000008">
    <property type="protein sequence ID" value="KAF4862389.1"/>
    <property type="molecule type" value="Genomic_DNA"/>
</dbReference>
<feature type="transmembrane region" description="Helical" evidence="1">
    <location>
        <begin position="74"/>
        <end position="93"/>
    </location>
</feature>
<proteinExistence type="predicted"/>